<name>A0A0E9RYD3_ANGAN</name>
<dbReference type="EMBL" id="GBXM01075172">
    <property type="protein sequence ID" value="JAH33405.1"/>
    <property type="molecule type" value="Transcribed_RNA"/>
</dbReference>
<proteinExistence type="predicted"/>
<sequence length="13" mass="1638">MLLCWVYQNKVQL</sequence>
<accession>A0A0E9RYD3</accession>
<reference evidence="1" key="1">
    <citation type="submission" date="2014-11" db="EMBL/GenBank/DDBJ databases">
        <authorList>
            <person name="Amaro Gonzalez C."/>
        </authorList>
    </citation>
    <scope>NUCLEOTIDE SEQUENCE</scope>
</reference>
<organism evidence="1">
    <name type="scientific">Anguilla anguilla</name>
    <name type="common">European freshwater eel</name>
    <name type="synonym">Muraena anguilla</name>
    <dbReference type="NCBI Taxonomy" id="7936"/>
    <lineage>
        <taxon>Eukaryota</taxon>
        <taxon>Metazoa</taxon>
        <taxon>Chordata</taxon>
        <taxon>Craniata</taxon>
        <taxon>Vertebrata</taxon>
        <taxon>Euteleostomi</taxon>
        <taxon>Actinopterygii</taxon>
        <taxon>Neopterygii</taxon>
        <taxon>Teleostei</taxon>
        <taxon>Anguilliformes</taxon>
        <taxon>Anguillidae</taxon>
        <taxon>Anguilla</taxon>
    </lineage>
</organism>
<evidence type="ECO:0000313" key="1">
    <source>
        <dbReference type="EMBL" id="JAH33405.1"/>
    </source>
</evidence>
<protein>
    <submittedName>
        <fullName evidence="1">Uncharacterized protein</fullName>
    </submittedName>
</protein>
<reference evidence="1" key="2">
    <citation type="journal article" date="2015" name="Fish Shellfish Immunol.">
        <title>Early steps in the European eel (Anguilla anguilla)-Vibrio vulnificus interaction in the gills: Role of the RtxA13 toxin.</title>
        <authorList>
            <person name="Callol A."/>
            <person name="Pajuelo D."/>
            <person name="Ebbesson L."/>
            <person name="Teles M."/>
            <person name="MacKenzie S."/>
            <person name="Amaro C."/>
        </authorList>
    </citation>
    <scope>NUCLEOTIDE SEQUENCE</scope>
</reference>